<feature type="signal peptide" evidence="5">
    <location>
        <begin position="1"/>
        <end position="18"/>
    </location>
</feature>
<dbReference type="OrthoDB" id="1086219at2"/>
<feature type="region of interest" description="Disordered" evidence="4">
    <location>
        <begin position="331"/>
        <end position="353"/>
    </location>
</feature>
<evidence type="ECO:0000256" key="5">
    <source>
        <dbReference type="SAM" id="SignalP"/>
    </source>
</evidence>
<organism evidence="7 8">
    <name type="scientific">Sphingobacterium psychroaquaticum</name>
    <dbReference type="NCBI Taxonomy" id="561061"/>
    <lineage>
        <taxon>Bacteria</taxon>
        <taxon>Pseudomonadati</taxon>
        <taxon>Bacteroidota</taxon>
        <taxon>Sphingobacteriia</taxon>
        <taxon>Sphingobacteriales</taxon>
        <taxon>Sphingobacteriaceae</taxon>
        <taxon>Sphingobacterium</taxon>
    </lineage>
</organism>
<dbReference type="InterPro" id="IPR008969">
    <property type="entry name" value="CarboxyPept-like_regulatory"/>
</dbReference>
<dbReference type="GO" id="GO:0009279">
    <property type="term" value="C:cell outer membrane"/>
    <property type="evidence" value="ECO:0007669"/>
    <property type="project" value="UniProtKB-SubCell"/>
</dbReference>
<feature type="chain" id="PRO_5012010497" evidence="5">
    <location>
        <begin position="19"/>
        <end position="890"/>
    </location>
</feature>
<evidence type="ECO:0000256" key="2">
    <source>
        <dbReference type="ARBA" id="ARBA00023136"/>
    </source>
</evidence>
<dbReference type="AlphaFoldDB" id="A0A1X7J9E7"/>
<feature type="compositionally biased region" description="Basic and acidic residues" evidence="4">
    <location>
        <begin position="336"/>
        <end position="345"/>
    </location>
</feature>
<feature type="domain" description="Outer membrane protein beta-barrel" evidence="6">
    <location>
        <begin position="423"/>
        <end position="758"/>
    </location>
</feature>
<comment type="subcellular location">
    <subcellularLocation>
        <location evidence="1">Cell outer membrane</location>
    </subcellularLocation>
</comment>
<feature type="region of interest" description="Disordered" evidence="4">
    <location>
        <begin position="370"/>
        <end position="413"/>
    </location>
</feature>
<evidence type="ECO:0000313" key="7">
    <source>
        <dbReference type="EMBL" id="SMG24375.1"/>
    </source>
</evidence>
<keyword evidence="2" id="KW-0472">Membrane</keyword>
<dbReference type="SUPFAM" id="SSF49464">
    <property type="entry name" value="Carboxypeptidase regulatory domain-like"/>
    <property type="match status" value="1"/>
</dbReference>
<dbReference type="STRING" id="561061.SAMN05660862_1636"/>
<dbReference type="RefSeq" id="WP_085472388.1">
    <property type="nucleotide sequence ID" value="NZ_FXAU01000002.1"/>
</dbReference>
<evidence type="ECO:0000256" key="3">
    <source>
        <dbReference type="ARBA" id="ARBA00023237"/>
    </source>
</evidence>
<sequence>MRRILILLLFIASQYVHAQQVITGIVVDASDNKPLVNASVVVLNTDSIMQQFARVGEDGKFQIKKVARGKHLLLVTYPKFEIFSKEFEVVSSDIKLDSIKINSQSNLLEEIIVTQKIPIKMKGDTIEYDASSFATEKNAKLEDLLRRLPGLTVSNSGEVTAHGKTVSKVLIDGEEFFGYDPKIAIRNVRADAVDKVQVYERKSEQAELTGIDDGVRLQTVNVVLKEEARKGIFGNANASVGTKELFDANLFAAKFNQSERIGLTGSWNNMGNQGDASMIRMNNQIIGKPEHQSAGINYENNFLKKKLHMTSSYGISNNGNANESESYNKQVLGENKTQETSRKSQSENNNLNNNLRAQFRMKIDSVSNMNVQLGGSKGRSESSSLSSSETFRNEGLRANEFNGNNSTETDNGSLNVRMDYRRRLNQKGRSMNLHLSNDYNNSESTNLVDETTKLYDRLGNDSTTIHVNQTRLNETKSNGFGAALNFSEPISERIFLTLGYSFNTSKRTGLVDAYNNTDNTQGLDMRYSKNEEDKNNNNSADVNLSYRADKFNINLSNRTTYRQQQLSDSYRDIDLERSFWQNNFNTNISYKISNSKNLTFGFQNNTNVPSFQQLQPLQPPTNELYEQIGNPDLKREINNNFNLSYNRFSLLKGSSFNVNGSISLMDNAIVNKSVVDDKGKTTATFVNINDKLNWNARLNANYGKPIFNGVMQFGPYSMISYSSNYLYINGDLNQNITTNANVGINGNKQSSKGVDFNFNLGIGLANEQNSVQSRLNNTSLRSSANADLKYYLPFKFSLTQVLSYSFTGKNKIFPEPIHQFYMNLELTRKLLSSESLLLSVKAFDVFNSFNNTQRSFSESNFSETRQQMLTQYFMVGLKWDFNKNLGKKND</sequence>
<dbReference type="EMBL" id="FXAU01000002">
    <property type="protein sequence ID" value="SMG24375.1"/>
    <property type="molecule type" value="Genomic_DNA"/>
</dbReference>
<evidence type="ECO:0000256" key="4">
    <source>
        <dbReference type="SAM" id="MobiDB-lite"/>
    </source>
</evidence>
<keyword evidence="3" id="KW-0998">Cell outer membrane</keyword>
<reference evidence="7 8" key="1">
    <citation type="submission" date="2017-04" db="EMBL/GenBank/DDBJ databases">
        <authorList>
            <person name="Afonso C.L."/>
            <person name="Miller P.J."/>
            <person name="Scott M.A."/>
            <person name="Spackman E."/>
            <person name="Goraichik I."/>
            <person name="Dimitrov K.M."/>
            <person name="Suarez D.L."/>
            <person name="Swayne D.E."/>
        </authorList>
    </citation>
    <scope>NUCLEOTIDE SEQUENCE [LARGE SCALE GENOMIC DNA]</scope>
    <source>
        <strain evidence="7 8">DSM 22418</strain>
    </source>
</reference>
<dbReference type="Gene3D" id="2.60.40.1120">
    <property type="entry name" value="Carboxypeptidase-like, regulatory domain"/>
    <property type="match status" value="1"/>
</dbReference>
<accession>A0A1X7J9E7</accession>
<dbReference type="Pfam" id="PF14905">
    <property type="entry name" value="OMP_b-brl_3"/>
    <property type="match status" value="1"/>
</dbReference>
<keyword evidence="8" id="KW-1185">Reference proteome</keyword>
<dbReference type="Pfam" id="PF13620">
    <property type="entry name" value="CarboxypepD_reg"/>
    <property type="match status" value="1"/>
</dbReference>
<name>A0A1X7J9E7_9SPHI</name>
<dbReference type="InterPro" id="IPR041700">
    <property type="entry name" value="OMP_b-brl_3"/>
</dbReference>
<protein>
    <submittedName>
        <fullName evidence="7">CarboxypepD_reg-like domain-containing protein</fullName>
    </submittedName>
</protein>
<dbReference type="Gene3D" id="2.40.170.20">
    <property type="entry name" value="TonB-dependent receptor, beta-barrel domain"/>
    <property type="match status" value="1"/>
</dbReference>
<keyword evidence="5" id="KW-0732">Signal</keyword>
<feature type="compositionally biased region" description="Polar residues" evidence="4">
    <location>
        <begin position="401"/>
        <end position="413"/>
    </location>
</feature>
<proteinExistence type="predicted"/>
<dbReference type="SUPFAM" id="SSF56935">
    <property type="entry name" value="Porins"/>
    <property type="match status" value="1"/>
</dbReference>
<dbReference type="Proteomes" id="UP000192980">
    <property type="component" value="Unassembled WGS sequence"/>
</dbReference>
<evidence type="ECO:0000256" key="1">
    <source>
        <dbReference type="ARBA" id="ARBA00004442"/>
    </source>
</evidence>
<dbReference type="InterPro" id="IPR036942">
    <property type="entry name" value="Beta-barrel_TonB_sf"/>
</dbReference>
<evidence type="ECO:0000313" key="8">
    <source>
        <dbReference type="Proteomes" id="UP000192980"/>
    </source>
</evidence>
<evidence type="ECO:0000259" key="6">
    <source>
        <dbReference type="Pfam" id="PF14905"/>
    </source>
</evidence>
<gene>
    <name evidence="7" type="ORF">SAMN05660862_1636</name>
</gene>